<keyword evidence="1" id="KW-0732">Signal</keyword>
<evidence type="ECO:0000313" key="3">
    <source>
        <dbReference type="Proteomes" id="UP000078316"/>
    </source>
</evidence>
<dbReference type="InterPro" id="IPR029058">
    <property type="entry name" value="AB_hydrolase_fold"/>
</dbReference>
<dbReference type="PANTHER" id="PTHR43194:SF5">
    <property type="entry name" value="PIMELOYL-[ACYL-CARRIER PROTEIN] METHYL ESTER ESTERASE"/>
    <property type="match status" value="1"/>
</dbReference>
<gene>
    <name evidence="2" type="ORF">A5481_13470</name>
</gene>
<dbReference type="PANTHER" id="PTHR43194">
    <property type="entry name" value="HYDROLASE ALPHA/BETA FOLD FAMILY"/>
    <property type="match status" value="1"/>
</dbReference>
<organism evidence="2 3">
    <name type="scientific">Methylobacterium platani</name>
    <dbReference type="NCBI Taxonomy" id="427683"/>
    <lineage>
        <taxon>Bacteria</taxon>
        <taxon>Pseudomonadati</taxon>
        <taxon>Pseudomonadota</taxon>
        <taxon>Alphaproteobacteria</taxon>
        <taxon>Hyphomicrobiales</taxon>
        <taxon>Methylobacteriaceae</taxon>
        <taxon>Methylobacterium</taxon>
    </lineage>
</organism>
<protein>
    <submittedName>
        <fullName evidence="2">Esterase</fullName>
    </submittedName>
</protein>
<evidence type="ECO:0000313" key="2">
    <source>
        <dbReference type="EMBL" id="OAS24732.1"/>
    </source>
</evidence>
<dbReference type="SUPFAM" id="SSF53474">
    <property type="entry name" value="alpha/beta-Hydrolases"/>
    <property type="match status" value="1"/>
</dbReference>
<feature type="chain" id="PRO_5008105820" evidence="1">
    <location>
        <begin position="23"/>
        <end position="343"/>
    </location>
</feature>
<dbReference type="RefSeq" id="WP_048434521.1">
    <property type="nucleotide sequence ID" value="NZ_LWHQ01000022.1"/>
</dbReference>
<proteinExistence type="predicted"/>
<reference evidence="2 3" key="1">
    <citation type="submission" date="2016-04" db="EMBL/GenBank/DDBJ databases">
        <authorList>
            <person name="Evans L.H."/>
            <person name="Alamgir A."/>
            <person name="Owens N."/>
            <person name="Weber N.D."/>
            <person name="Virtaneva K."/>
            <person name="Barbian K."/>
            <person name="Babar A."/>
            <person name="Rosenke K."/>
        </authorList>
    </citation>
    <scope>NUCLEOTIDE SEQUENCE [LARGE SCALE GENOMIC DNA]</scope>
    <source>
        <strain evidence="2 3">PMB02</strain>
    </source>
</reference>
<dbReference type="OrthoDB" id="7820973at2"/>
<dbReference type="AlphaFoldDB" id="A0A179SAA5"/>
<evidence type="ECO:0000256" key="1">
    <source>
        <dbReference type="SAM" id="SignalP"/>
    </source>
</evidence>
<dbReference type="Proteomes" id="UP000078316">
    <property type="component" value="Unassembled WGS sequence"/>
</dbReference>
<dbReference type="InterPro" id="IPR050228">
    <property type="entry name" value="Carboxylesterase_BioH"/>
</dbReference>
<dbReference type="EMBL" id="LWHQ01000022">
    <property type="protein sequence ID" value="OAS24732.1"/>
    <property type="molecule type" value="Genomic_DNA"/>
</dbReference>
<sequence>MNKALLAFVPVALGIFSCTAQAEYRVREVGSFHIGGHEVVLQGLPQTKISFTAGMAPVTVDPNGQFETGQMYVQYVKLAQPTAPLPILLWHGGGLSGVTWETKPDGKPGWQQFFLDHGYDTYVSDAVERGRASWSRYPEIYTSPPLFRTKKEGWDIFRIGPAEGWAPDPAARRAFDGTQFPLAAYDQFAKQAVPRWATNDAATQAAYDAYVRQVCPCVIVVHSQGGNFGYTAALHNPDLVKALVLVEPSGAPDAAKVNAATVKGIPHLVVWGDYLDEVPFWAPLVRANAAWRDAVNGAGGHVEWLELPKAGLHGNTHMLMMDKNSDTVAQLVAEWLDKQKLSR</sequence>
<name>A0A179SAA5_9HYPH</name>
<dbReference type="CDD" id="cd12808">
    <property type="entry name" value="Esterase_713_like-1"/>
    <property type="match status" value="1"/>
</dbReference>
<dbReference type="STRING" id="427683.A5481_13470"/>
<dbReference type="Gene3D" id="3.40.50.1820">
    <property type="entry name" value="alpha/beta hydrolase"/>
    <property type="match status" value="1"/>
</dbReference>
<comment type="caution">
    <text evidence="2">The sequence shown here is derived from an EMBL/GenBank/DDBJ whole genome shotgun (WGS) entry which is preliminary data.</text>
</comment>
<feature type="signal peptide" evidence="1">
    <location>
        <begin position="1"/>
        <end position="22"/>
    </location>
</feature>
<dbReference type="PROSITE" id="PS51257">
    <property type="entry name" value="PROKAR_LIPOPROTEIN"/>
    <property type="match status" value="1"/>
</dbReference>
<accession>A0A179SAA5</accession>